<dbReference type="Pfam" id="PF00535">
    <property type="entry name" value="Glycos_transf_2"/>
    <property type="match status" value="1"/>
</dbReference>
<feature type="domain" description="Glycosyltransferase 2-like" evidence="1">
    <location>
        <begin position="8"/>
        <end position="104"/>
    </location>
</feature>
<evidence type="ECO:0000259" key="1">
    <source>
        <dbReference type="Pfam" id="PF00535"/>
    </source>
</evidence>
<dbReference type="RefSeq" id="WP_197442229.1">
    <property type="nucleotide sequence ID" value="NZ_CP036267.1"/>
</dbReference>
<dbReference type="SUPFAM" id="SSF53448">
    <property type="entry name" value="Nucleotide-diphospho-sugar transferases"/>
    <property type="match status" value="1"/>
</dbReference>
<organism evidence="2 3">
    <name type="scientific">Thalassoglobus polymorphus</name>
    <dbReference type="NCBI Taxonomy" id="2527994"/>
    <lineage>
        <taxon>Bacteria</taxon>
        <taxon>Pseudomonadati</taxon>
        <taxon>Planctomycetota</taxon>
        <taxon>Planctomycetia</taxon>
        <taxon>Planctomycetales</taxon>
        <taxon>Planctomycetaceae</taxon>
        <taxon>Thalassoglobus</taxon>
    </lineage>
</organism>
<dbReference type="InterPro" id="IPR050834">
    <property type="entry name" value="Glycosyltransf_2"/>
</dbReference>
<sequence>MSQLPQYSVVIPAYNAAKTIEKTLDSVLAQTVPPSEIVIVDDGSTDTTCDVVSRYGDQVRLLMQANAGPAAARNHGIREASYDWIALVDADDTWLPEKQEIQLPYCMPDVGVVHCYEIEEEIELESEAIDFKTLWKHNYIGTSTVVLNRKTLAEVGEFVEDRAMMCAEDYNLWLRIASSDYRIVTVKQALIHYTPAEGNLSGQFERVIKAELHNVDVIAGQLNLPAEMVHAKKADLYEEYAKALFWRRNLRLARSYYGKLLRQRPSLNSLKYWLATFLPNFVLGEPRTATT</sequence>
<dbReference type="AlphaFoldDB" id="A0A517QMZ9"/>
<accession>A0A517QMZ9</accession>
<dbReference type="EMBL" id="CP036267">
    <property type="protein sequence ID" value="QDT32985.1"/>
    <property type="molecule type" value="Genomic_DNA"/>
</dbReference>
<gene>
    <name evidence="2" type="primary">wfgD</name>
    <name evidence="2" type="ORF">Mal48_22360</name>
</gene>
<dbReference type="Gene3D" id="3.90.550.10">
    <property type="entry name" value="Spore Coat Polysaccharide Biosynthesis Protein SpsA, Chain A"/>
    <property type="match status" value="1"/>
</dbReference>
<dbReference type="Proteomes" id="UP000315724">
    <property type="component" value="Chromosome"/>
</dbReference>
<keyword evidence="2" id="KW-0328">Glycosyltransferase</keyword>
<evidence type="ECO:0000313" key="2">
    <source>
        <dbReference type="EMBL" id="QDT32985.1"/>
    </source>
</evidence>
<proteinExistence type="predicted"/>
<keyword evidence="2" id="KW-0808">Transferase</keyword>
<dbReference type="EC" id="2.4.1.305" evidence="2"/>
<name>A0A517QMZ9_9PLAN</name>
<dbReference type="CDD" id="cd00761">
    <property type="entry name" value="Glyco_tranf_GTA_type"/>
    <property type="match status" value="1"/>
</dbReference>
<dbReference type="PANTHER" id="PTHR43685:SF2">
    <property type="entry name" value="GLYCOSYLTRANSFERASE 2-LIKE DOMAIN-CONTAINING PROTEIN"/>
    <property type="match status" value="1"/>
</dbReference>
<protein>
    <submittedName>
        <fullName evidence="2">UDP-Glc:alpha-D-GlcNAc-diphosphoundecaprenol beta-1,3-glucosyltransferase WfgD</fullName>
        <ecNumber evidence="2">2.4.1.305</ecNumber>
    </submittedName>
</protein>
<dbReference type="KEGG" id="tpol:Mal48_22360"/>
<evidence type="ECO:0000313" key="3">
    <source>
        <dbReference type="Proteomes" id="UP000315724"/>
    </source>
</evidence>
<keyword evidence="3" id="KW-1185">Reference proteome</keyword>
<dbReference type="PANTHER" id="PTHR43685">
    <property type="entry name" value="GLYCOSYLTRANSFERASE"/>
    <property type="match status" value="1"/>
</dbReference>
<dbReference type="InterPro" id="IPR029044">
    <property type="entry name" value="Nucleotide-diphossugar_trans"/>
</dbReference>
<dbReference type="GO" id="GO:0016757">
    <property type="term" value="F:glycosyltransferase activity"/>
    <property type="evidence" value="ECO:0007669"/>
    <property type="project" value="UniProtKB-KW"/>
</dbReference>
<dbReference type="InterPro" id="IPR001173">
    <property type="entry name" value="Glyco_trans_2-like"/>
</dbReference>
<reference evidence="2 3" key="1">
    <citation type="submission" date="2019-02" db="EMBL/GenBank/DDBJ databases">
        <title>Deep-cultivation of Planctomycetes and their phenomic and genomic characterization uncovers novel biology.</title>
        <authorList>
            <person name="Wiegand S."/>
            <person name="Jogler M."/>
            <person name="Boedeker C."/>
            <person name="Pinto D."/>
            <person name="Vollmers J."/>
            <person name="Rivas-Marin E."/>
            <person name="Kohn T."/>
            <person name="Peeters S.H."/>
            <person name="Heuer A."/>
            <person name="Rast P."/>
            <person name="Oberbeckmann S."/>
            <person name="Bunk B."/>
            <person name="Jeske O."/>
            <person name="Meyerdierks A."/>
            <person name="Storesund J.E."/>
            <person name="Kallscheuer N."/>
            <person name="Luecker S."/>
            <person name="Lage O.M."/>
            <person name="Pohl T."/>
            <person name="Merkel B.J."/>
            <person name="Hornburger P."/>
            <person name="Mueller R.-W."/>
            <person name="Bruemmer F."/>
            <person name="Labrenz M."/>
            <person name="Spormann A.M."/>
            <person name="Op den Camp H."/>
            <person name="Overmann J."/>
            <person name="Amann R."/>
            <person name="Jetten M.S.M."/>
            <person name="Mascher T."/>
            <person name="Medema M.H."/>
            <person name="Devos D.P."/>
            <person name="Kaster A.-K."/>
            <person name="Ovreas L."/>
            <person name="Rohde M."/>
            <person name="Galperin M.Y."/>
            <person name="Jogler C."/>
        </authorList>
    </citation>
    <scope>NUCLEOTIDE SEQUENCE [LARGE SCALE GENOMIC DNA]</scope>
    <source>
        <strain evidence="2 3">Mal48</strain>
    </source>
</reference>